<name>A0A1X2FA35_MYCSZ</name>
<reference evidence="3 4" key="1">
    <citation type="submission" date="2016-01" db="EMBL/GenBank/DDBJ databases">
        <title>The new phylogeny of the genus Mycobacterium.</title>
        <authorList>
            <person name="Tarcisio F."/>
            <person name="Conor M."/>
            <person name="Antonella G."/>
            <person name="Elisabetta G."/>
            <person name="Giulia F.S."/>
            <person name="Sara T."/>
            <person name="Anna F."/>
            <person name="Clotilde B."/>
            <person name="Roberto B."/>
            <person name="Veronica D.S."/>
            <person name="Fabio R."/>
            <person name="Monica P."/>
            <person name="Olivier J."/>
            <person name="Enrico T."/>
            <person name="Nicola S."/>
        </authorList>
    </citation>
    <scope>NUCLEOTIDE SEQUENCE [LARGE SCALE GENOMIC DNA]</scope>
    <source>
        <strain evidence="3 4">DSM 44166</strain>
    </source>
</reference>
<comment type="caution">
    <text evidence="3">The sequence shown here is derived from an EMBL/GenBank/DDBJ whole genome shotgun (WGS) entry which is preliminary data.</text>
</comment>
<keyword evidence="2" id="KW-1133">Transmembrane helix</keyword>
<proteinExistence type="predicted"/>
<keyword evidence="2" id="KW-0812">Transmembrane</keyword>
<evidence type="ECO:0000313" key="3">
    <source>
        <dbReference type="EMBL" id="ORX15300.1"/>
    </source>
</evidence>
<organism evidence="3 4">
    <name type="scientific">Mycobacterium szulgai</name>
    <dbReference type="NCBI Taxonomy" id="1787"/>
    <lineage>
        <taxon>Bacteria</taxon>
        <taxon>Bacillati</taxon>
        <taxon>Actinomycetota</taxon>
        <taxon>Actinomycetes</taxon>
        <taxon>Mycobacteriales</taxon>
        <taxon>Mycobacteriaceae</taxon>
        <taxon>Mycobacterium</taxon>
    </lineage>
</organism>
<sequence>MTDQHTYPPPVATYPGRGAMPPAPPTPPMPQFYPAPAPRKRRGGNIAAVIGVAVVAVLTAGVIGGLIGNHMATGTTAAPPPPAAAPPAPTAEQVKASTIDLCTRFAAGYRAMPSPQRSTGDILPSYNYISEALNANPNADTAIRDAVAQSLKMARDQISNFSDQPRVGAIEPSKTWTAEAANAVDQHAWDLCKAYGS</sequence>
<evidence type="ECO:0000313" key="4">
    <source>
        <dbReference type="Proteomes" id="UP000193317"/>
    </source>
</evidence>
<feature type="transmembrane region" description="Helical" evidence="2">
    <location>
        <begin position="46"/>
        <end position="67"/>
    </location>
</feature>
<protein>
    <submittedName>
        <fullName evidence="3">Uncharacterized protein</fullName>
    </submittedName>
</protein>
<accession>A0A1X2FA35</accession>
<feature type="region of interest" description="Disordered" evidence="1">
    <location>
        <begin position="1"/>
        <end position="37"/>
    </location>
</feature>
<evidence type="ECO:0000256" key="2">
    <source>
        <dbReference type="SAM" id="Phobius"/>
    </source>
</evidence>
<keyword evidence="2" id="KW-0472">Membrane</keyword>
<dbReference type="Proteomes" id="UP000193317">
    <property type="component" value="Unassembled WGS sequence"/>
</dbReference>
<dbReference type="EMBL" id="LQPW01000017">
    <property type="protein sequence ID" value="ORX15300.1"/>
    <property type="molecule type" value="Genomic_DNA"/>
</dbReference>
<dbReference type="AlphaFoldDB" id="A0A1X2FA35"/>
<gene>
    <name evidence="3" type="ORF">AWC27_19460</name>
</gene>
<evidence type="ECO:0000256" key="1">
    <source>
        <dbReference type="SAM" id="MobiDB-lite"/>
    </source>
</evidence>
<keyword evidence="4" id="KW-1185">Reference proteome</keyword>
<feature type="compositionally biased region" description="Pro residues" evidence="1">
    <location>
        <begin position="21"/>
        <end position="37"/>
    </location>
</feature>